<protein>
    <submittedName>
        <fullName evidence="2">Uncharacterized protein</fullName>
    </submittedName>
</protein>
<accession>A0A2P5VT20</accession>
<organism evidence="2 3">
    <name type="scientific">Gossypium barbadense</name>
    <name type="common">Sea Island cotton</name>
    <name type="synonym">Hibiscus barbadensis</name>
    <dbReference type="NCBI Taxonomy" id="3634"/>
    <lineage>
        <taxon>Eukaryota</taxon>
        <taxon>Viridiplantae</taxon>
        <taxon>Streptophyta</taxon>
        <taxon>Embryophyta</taxon>
        <taxon>Tracheophyta</taxon>
        <taxon>Spermatophyta</taxon>
        <taxon>Magnoliopsida</taxon>
        <taxon>eudicotyledons</taxon>
        <taxon>Gunneridae</taxon>
        <taxon>Pentapetalae</taxon>
        <taxon>rosids</taxon>
        <taxon>malvids</taxon>
        <taxon>Malvales</taxon>
        <taxon>Malvaceae</taxon>
        <taxon>Malvoideae</taxon>
        <taxon>Gossypium</taxon>
    </lineage>
</organism>
<name>A0A2P5VT20_GOSBA</name>
<dbReference type="AlphaFoldDB" id="A0A2P5VT20"/>
<reference evidence="2 3" key="1">
    <citation type="submission" date="2015-01" db="EMBL/GenBank/DDBJ databases">
        <title>Genome of allotetraploid Gossypium barbadense reveals genomic plasticity and fiber elongation in cotton evolution.</title>
        <authorList>
            <person name="Chen X."/>
            <person name="Liu X."/>
            <person name="Zhao B."/>
            <person name="Zheng H."/>
            <person name="Hu Y."/>
            <person name="Lu G."/>
            <person name="Yang C."/>
            <person name="Chen J."/>
            <person name="Shan C."/>
            <person name="Zhang L."/>
            <person name="Zhou Y."/>
            <person name="Wang L."/>
            <person name="Guo W."/>
            <person name="Bai Y."/>
            <person name="Ruan J."/>
            <person name="Shangguan X."/>
            <person name="Mao Y."/>
            <person name="Jiang J."/>
            <person name="Zhu Y."/>
            <person name="Lei J."/>
            <person name="Kang H."/>
            <person name="Chen S."/>
            <person name="He X."/>
            <person name="Wang R."/>
            <person name="Wang Y."/>
            <person name="Chen J."/>
            <person name="Wang L."/>
            <person name="Yu S."/>
            <person name="Wang B."/>
            <person name="Wei J."/>
            <person name="Song S."/>
            <person name="Lu X."/>
            <person name="Gao Z."/>
            <person name="Gu W."/>
            <person name="Deng X."/>
            <person name="Ma D."/>
            <person name="Wang S."/>
            <person name="Liang W."/>
            <person name="Fang L."/>
            <person name="Cai C."/>
            <person name="Zhu X."/>
            <person name="Zhou B."/>
            <person name="Zhang Y."/>
            <person name="Chen Z."/>
            <person name="Xu S."/>
            <person name="Zhu R."/>
            <person name="Wang S."/>
            <person name="Zhang T."/>
            <person name="Zhao G."/>
        </authorList>
    </citation>
    <scope>NUCLEOTIDE SEQUENCE [LARGE SCALE GENOMIC DNA]</scope>
    <source>
        <strain evidence="3">cv. Xinhai21</strain>
        <tissue evidence="2">Leaf</tissue>
    </source>
</reference>
<dbReference type="GO" id="GO:0000122">
    <property type="term" value="P:negative regulation of transcription by RNA polymerase II"/>
    <property type="evidence" value="ECO:0007669"/>
    <property type="project" value="TreeGrafter"/>
</dbReference>
<dbReference type="Proteomes" id="UP000239757">
    <property type="component" value="Unassembled WGS sequence"/>
</dbReference>
<dbReference type="EMBL" id="KZ671051">
    <property type="protein sequence ID" value="PPR81985.1"/>
    <property type="molecule type" value="Genomic_DNA"/>
</dbReference>
<evidence type="ECO:0000256" key="1">
    <source>
        <dbReference type="SAM" id="MobiDB-lite"/>
    </source>
</evidence>
<dbReference type="GO" id="GO:0003682">
    <property type="term" value="F:chromatin binding"/>
    <property type="evidence" value="ECO:0007669"/>
    <property type="project" value="TreeGrafter"/>
</dbReference>
<dbReference type="GO" id="GO:0019212">
    <property type="term" value="F:phosphatase inhibitor activity"/>
    <property type="evidence" value="ECO:0007669"/>
    <property type="project" value="TreeGrafter"/>
</dbReference>
<feature type="region of interest" description="Disordered" evidence="1">
    <location>
        <begin position="54"/>
        <end position="74"/>
    </location>
</feature>
<dbReference type="PANTHER" id="PTHR15111:SF0">
    <property type="entry name" value="UNCONVENTIONAL PREFOLDIN RPB5 INTERACTOR 1"/>
    <property type="match status" value="1"/>
</dbReference>
<evidence type="ECO:0000313" key="3">
    <source>
        <dbReference type="Proteomes" id="UP000239757"/>
    </source>
</evidence>
<dbReference type="GO" id="GO:0003714">
    <property type="term" value="F:transcription corepressor activity"/>
    <property type="evidence" value="ECO:0007669"/>
    <property type="project" value="TreeGrafter"/>
</dbReference>
<evidence type="ECO:0000313" key="2">
    <source>
        <dbReference type="EMBL" id="PPR81985.1"/>
    </source>
</evidence>
<proteinExistence type="predicted"/>
<dbReference type="PANTHER" id="PTHR15111">
    <property type="entry name" value="RNA POLYMERASE II SUBUNIT 5-MEDIATING PROTEIN NNX3"/>
    <property type="match status" value="1"/>
</dbReference>
<dbReference type="InterPro" id="IPR052255">
    <property type="entry name" value="RNA_pol_II_subunit5-mediator"/>
</dbReference>
<dbReference type="OrthoDB" id="21413at2759"/>
<gene>
    <name evidence="2" type="ORF">GOBAR_AA38727</name>
</gene>
<sequence>MRGLLTIIFNSNFVLQKSVQTSKSEFDSSKAFTGSIVEHTQNLDKSSVGTIMTSLQSSGSQPWKPVSRFKMQRK</sequence>